<comment type="caution">
    <text evidence="2">The sequence shown here is derived from an EMBL/GenBank/DDBJ whole genome shotgun (WGS) entry which is preliminary data.</text>
</comment>
<evidence type="ECO:0000256" key="1">
    <source>
        <dbReference type="SAM" id="MobiDB-lite"/>
    </source>
</evidence>
<dbReference type="EMBL" id="JAEPRB010000092">
    <property type="protein sequence ID" value="KAG2222100.1"/>
    <property type="molecule type" value="Genomic_DNA"/>
</dbReference>
<name>A0A8H7S3N1_9FUNG</name>
<keyword evidence="3" id="KW-1185">Reference proteome</keyword>
<accession>A0A8H7S3N1</accession>
<dbReference type="OrthoDB" id="2285155at2759"/>
<evidence type="ECO:0000313" key="3">
    <source>
        <dbReference type="Proteomes" id="UP000646827"/>
    </source>
</evidence>
<reference evidence="2 3" key="1">
    <citation type="submission" date="2020-12" db="EMBL/GenBank/DDBJ databases">
        <title>Metabolic potential, ecology and presence of endohyphal bacteria is reflected in genomic diversity of Mucoromycotina.</title>
        <authorList>
            <person name="Muszewska A."/>
            <person name="Okrasinska A."/>
            <person name="Steczkiewicz K."/>
            <person name="Drgas O."/>
            <person name="Orlowska M."/>
            <person name="Perlinska-Lenart U."/>
            <person name="Aleksandrzak-Piekarczyk T."/>
            <person name="Szatraj K."/>
            <person name="Zielenkiewicz U."/>
            <person name="Pilsyk S."/>
            <person name="Malc E."/>
            <person name="Mieczkowski P."/>
            <person name="Kruszewska J.S."/>
            <person name="Biernat P."/>
            <person name="Pawlowska J."/>
        </authorList>
    </citation>
    <scope>NUCLEOTIDE SEQUENCE [LARGE SCALE GENOMIC DNA]</scope>
    <source>
        <strain evidence="2 3">CBS 142.35</strain>
    </source>
</reference>
<sequence length="354" mass="40908">MKDNRNIFNGIDVVQDITIDNVKRHVIREFTESVRSTYYFETKTPPCRFTRTRERSIRVEIKKAFKELFFATVLNRSEHSDEFPASSSRNTTHQESAHKNGSKNVFNENRQPQGNNSVTQPSFNISTNTNWNSDNVSSGRSNSDNIGQSANEISSPSLLLEWLRKYNSLGSEIKKIECLNDHLYVHVVFGDGGSLDLSSKRFSSWNKALIQGSIRSLKFPYALTVLESRIIAYIHHCDGLDALKKLRQLLFSYDHVPDGVEYIRTGVHHMILLWRSSKMERTNQECWWRQFLYTPLFDHAFLSMPEYDIKRSECSSTIVEAFNKLVLADIAKHPVHRTDFSLRQTDAGEDTDTW</sequence>
<organism evidence="2 3">
    <name type="scientific">Circinella minor</name>
    <dbReference type="NCBI Taxonomy" id="1195481"/>
    <lineage>
        <taxon>Eukaryota</taxon>
        <taxon>Fungi</taxon>
        <taxon>Fungi incertae sedis</taxon>
        <taxon>Mucoromycota</taxon>
        <taxon>Mucoromycotina</taxon>
        <taxon>Mucoromycetes</taxon>
        <taxon>Mucorales</taxon>
        <taxon>Lichtheimiaceae</taxon>
        <taxon>Circinella</taxon>
    </lineage>
</organism>
<dbReference type="AlphaFoldDB" id="A0A8H7S3N1"/>
<feature type="region of interest" description="Disordered" evidence="1">
    <location>
        <begin position="80"/>
        <end position="149"/>
    </location>
</feature>
<proteinExistence type="predicted"/>
<feature type="compositionally biased region" description="Polar residues" evidence="1">
    <location>
        <begin position="102"/>
        <end position="149"/>
    </location>
</feature>
<dbReference type="Proteomes" id="UP000646827">
    <property type="component" value="Unassembled WGS sequence"/>
</dbReference>
<protein>
    <submittedName>
        <fullName evidence="2">Uncharacterized protein</fullName>
    </submittedName>
</protein>
<gene>
    <name evidence="2" type="ORF">INT45_007986</name>
</gene>
<feature type="compositionally biased region" description="Polar residues" evidence="1">
    <location>
        <begin position="85"/>
        <end position="94"/>
    </location>
</feature>
<evidence type="ECO:0000313" key="2">
    <source>
        <dbReference type="EMBL" id="KAG2222100.1"/>
    </source>
</evidence>